<organism evidence="14 15">
    <name type="scientific">Wolfiporia cocos (strain MD-104)</name>
    <name type="common">Brown rot fungus</name>
    <dbReference type="NCBI Taxonomy" id="742152"/>
    <lineage>
        <taxon>Eukaryota</taxon>
        <taxon>Fungi</taxon>
        <taxon>Dikarya</taxon>
        <taxon>Basidiomycota</taxon>
        <taxon>Agaricomycotina</taxon>
        <taxon>Agaricomycetes</taxon>
        <taxon>Polyporales</taxon>
        <taxon>Phaeolaceae</taxon>
        <taxon>Wolfiporia</taxon>
    </lineage>
</organism>
<feature type="domain" description="SP-RING-type" evidence="13">
    <location>
        <begin position="242"/>
        <end position="311"/>
    </location>
</feature>
<dbReference type="InterPro" id="IPR004181">
    <property type="entry name" value="Znf_MIZ"/>
</dbReference>
<dbReference type="SUPFAM" id="SSF57850">
    <property type="entry name" value="RING/U-box"/>
    <property type="match status" value="1"/>
</dbReference>
<dbReference type="Proteomes" id="UP000218811">
    <property type="component" value="Unassembled WGS sequence"/>
</dbReference>
<dbReference type="OrthoDB" id="26899at2759"/>
<evidence type="ECO:0000256" key="10">
    <source>
        <dbReference type="PROSITE-ProRule" id="PRU00452"/>
    </source>
</evidence>
<evidence type="ECO:0000256" key="4">
    <source>
        <dbReference type="ARBA" id="ARBA00022679"/>
    </source>
</evidence>
<evidence type="ECO:0000256" key="1">
    <source>
        <dbReference type="ARBA" id="ARBA00004123"/>
    </source>
</evidence>
<dbReference type="GO" id="GO:0030915">
    <property type="term" value="C:Smc5-Smc6 complex"/>
    <property type="evidence" value="ECO:0007669"/>
    <property type="project" value="InterPro"/>
</dbReference>
<feature type="non-terminal residue" evidence="14">
    <location>
        <position position="311"/>
    </location>
</feature>
<sequence>MPTASSSRRTLSRQRAEPSFDSIEVDEPTQHNVEDVEEDEDEEPRPRRPIVKKAKKKEKMRQTAQERNVDEDVQEDDDPLENFGDQPLDRGQAQKLAGMASDWQTIKRKNLTPYYTVIRDVSTAFAEFADEEQSTEFLEEMETLVRQLLDTETELQAHEQTLIEINQKIARNEAITDIIDRYDKGVDRNLDAYRQRTTRQKYAKSDEYAHFKQAIFEVQNPGVPMPPLTDFIPREDGDESDDDEDVVVGGVTQDYKCPLTLMPIVDPLTSEPCGHSFSAAAIREFLGPHRIAKKKCPASGCNKYICLNDLK</sequence>
<dbReference type="AlphaFoldDB" id="A0A2H3JQR6"/>
<dbReference type="InterPro" id="IPR013083">
    <property type="entry name" value="Znf_RING/FYVE/PHD"/>
</dbReference>
<dbReference type="GO" id="GO:0000724">
    <property type="term" value="P:double-strand break repair via homologous recombination"/>
    <property type="evidence" value="ECO:0007669"/>
    <property type="project" value="InterPro"/>
</dbReference>
<dbReference type="Gene3D" id="3.30.40.10">
    <property type="entry name" value="Zinc/RING finger domain, C3HC4 (zinc finger)"/>
    <property type="match status" value="1"/>
</dbReference>
<dbReference type="PROSITE" id="PS51044">
    <property type="entry name" value="ZF_SP_RING"/>
    <property type="match status" value="1"/>
</dbReference>
<dbReference type="PANTHER" id="PTHR21330">
    <property type="entry name" value="E3 SUMO-PROTEIN LIGASE NSE2"/>
    <property type="match status" value="1"/>
</dbReference>
<dbReference type="OMA" id="CPATGCK"/>
<comment type="subcellular location">
    <subcellularLocation>
        <location evidence="1">Nucleus</location>
    </subcellularLocation>
</comment>
<evidence type="ECO:0000256" key="5">
    <source>
        <dbReference type="ARBA" id="ARBA00022723"/>
    </source>
</evidence>
<evidence type="ECO:0000256" key="6">
    <source>
        <dbReference type="ARBA" id="ARBA00022771"/>
    </source>
</evidence>
<dbReference type="GO" id="GO:0016925">
    <property type="term" value="P:protein sumoylation"/>
    <property type="evidence" value="ECO:0007669"/>
    <property type="project" value="UniProtKB-UniPathway"/>
</dbReference>
<evidence type="ECO:0000256" key="9">
    <source>
        <dbReference type="ARBA" id="ARBA00023242"/>
    </source>
</evidence>
<dbReference type="Pfam" id="PF11789">
    <property type="entry name" value="zf-Nse"/>
    <property type="match status" value="1"/>
</dbReference>
<proteinExistence type="inferred from homology"/>
<feature type="coiled-coil region" evidence="11">
    <location>
        <begin position="141"/>
        <end position="168"/>
    </location>
</feature>
<keyword evidence="11" id="KW-0175">Coiled coil</keyword>
<keyword evidence="8" id="KW-0862">Zinc</keyword>
<name>A0A2H3JQR6_WOLCO</name>
<evidence type="ECO:0000259" key="13">
    <source>
        <dbReference type="PROSITE" id="PS51044"/>
    </source>
</evidence>
<keyword evidence="15" id="KW-1185">Reference proteome</keyword>
<dbReference type="GO" id="GO:0061665">
    <property type="term" value="F:SUMO ligase activity"/>
    <property type="evidence" value="ECO:0007669"/>
    <property type="project" value="TreeGrafter"/>
</dbReference>
<keyword evidence="5" id="KW-0479">Metal-binding</keyword>
<dbReference type="GO" id="GO:0005634">
    <property type="term" value="C:nucleus"/>
    <property type="evidence" value="ECO:0007669"/>
    <property type="project" value="UniProtKB-SubCell"/>
</dbReference>
<keyword evidence="9" id="KW-0539">Nucleus</keyword>
<dbReference type="UniPathway" id="UPA00886"/>
<keyword evidence="7" id="KW-0833">Ubl conjugation pathway</keyword>
<evidence type="ECO:0000313" key="15">
    <source>
        <dbReference type="Proteomes" id="UP000218811"/>
    </source>
</evidence>
<evidence type="ECO:0000256" key="12">
    <source>
        <dbReference type="SAM" id="MobiDB-lite"/>
    </source>
</evidence>
<keyword evidence="6 10" id="KW-0863">Zinc-finger</keyword>
<comment type="similarity">
    <text evidence="3">Belongs to the NSE2 family.</text>
</comment>
<dbReference type="STRING" id="742152.A0A2H3JQR6"/>
<evidence type="ECO:0000256" key="2">
    <source>
        <dbReference type="ARBA" id="ARBA00004718"/>
    </source>
</evidence>
<evidence type="ECO:0000256" key="3">
    <source>
        <dbReference type="ARBA" id="ARBA00008212"/>
    </source>
</evidence>
<dbReference type="GO" id="GO:0008270">
    <property type="term" value="F:zinc ion binding"/>
    <property type="evidence" value="ECO:0007669"/>
    <property type="project" value="UniProtKB-KW"/>
</dbReference>
<keyword evidence="4" id="KW-0808">Transferase</keyword>
<feature type="region of interest" description="Disordered" evidence="12">
    <location>
        <begin position="1"/>
        <end position="88"/>
    </location>
</feature>
<feature type="compositionally biased region" description="Basic residues" evidence="12">
    <location>
        <begin position="47"/>
        <end position="59"/>
    </location>
</feature>
<dbReference type="EMBL" id="KB468053">
    <property type="protein sequence ID" value="PCH40098.1"/>
    <property type="molecule type" value="Genomic_DNA"/>
</dbReference>
<evidence type="ECO:0000256" key="7">
    <source>
        <dbReference type="ARBA" id="ARBA00022786"/>
    </source>
</evidence>
<dbReference type="InterPro" id="IPR026846">
    <property type="entry name" value="Nse2(Mms21)"/>
</dbReference>
<dbReference type="PANTHER" id="PTHR21330:SF1">
    <property type="entry name" value="E3 SUMO-PROTEIN LIGASE NSE2"/>
    <property type="match status" value="1"/>
</dbReference>
<evidence type="ECO:0000256" key="8">
    <source>
        <dbReference type="ARBA" id="ARBA00022833"/>
    </source>
</evidence>
<gene>
    <name evidence="14" type="ORF">WOLCODRAFT_98254</name>
</gene>
<accession>A0A2H3JQR6</accession>
<comment type="pathway">
    <text evidence="2">Protein modification; protein sumoylation.</text>
</comment>
<protein>
    <recommendedName>
        <fullName evidence="13">SP-RING-type domain-containing protein</fullName>
    </recommendedName>
</protein>
<feature type="compositionally biased region" description="Acidic residues" evidence="12">
    <location>
        <begin position="69"/>
        <end position="80"/>
    </location>
</feature>
<evidence type="ECO:0000256" key="11">
    <source>
        <dbReference type="SAM" id="Coils"/>
    </source>
</evidence>
<dbReference type="CDD" id="cd16651">
    <property type="entry name" value="SPL-RING_NSE2"/>
    <property type="match status" value="1"/>
</dbReference>
<evidence type="ECO:0000313" key="14">
    <source>
        <dbReference type="EMBL" id="PCH40098.1"/>
    </source>
</evidence>
<reference evidence="14 15" key="1">
    <citation type="journal article" date="2012" name="Science">
        <title>The Paleozoic origin of enzymatic lignin decomposition reconstructed from 31 fungal genomes.</title>
        <authorList>
            <person name="Floudas D."/>
            <person name="Binder M."/>
            <person name="Riley R."/>
            <person name="Barry K."/>
            <person name="Blanchette R.A."/>
            <person name="Henrissat B."/>
            <person name="Martinez A.T."/>
            <person name="Otillar R."/>
            <person name="Spatafora J.W."/>
            <person name="Yadav J.S."/>
            <person name="Aerts A."/>
            <person name="Benoit I."/>
            <person name="Boyd A."/>
            <person name="Carlson A."/>
            <person name="Copeland A."/>
            <person name="Coutinho P.M."/>
            <person name="de Vries R.P."/>
            <person name="Ferreira P."/>
            <person name="Findley K."/>
            <person name="Foster B."/>
            <person name="Gaskell J."/>
            <person name="Glotzer D."/>
            <person name="Gorecki P."/>
            <person name="Heitman J."/>
            <person name="Hesse C."/>
            <person name="Hori C."/>
            <person name="Igarashi K."/>
            <person name="Jurgens J.A."/>
            <person name="Kallen N."/>
            <person name="Kersten P."/>
            <person name="Kohler A."/>
            <person name="Kuees U."/>
            <person name="Kumar T.K.A."/>
            <person name="Kuo A."/>
            <person name="LaButti K."/>
            <person name="Larrondo L.F."/>
            <person name="Lindquist E."/>
            <person name="Ling A."/>
            <person name="Lombard V."/>
            <person name="Lucas S."/>
            <person name="Lundell T."/>
            <person name="Martin R."/>
            <person name="McLaughlin D.J."/>
            <person name="Morgenstern I."/>
            <person name="Morin E."/>
            <person name="Murat C."/>
            <person name="Nagy L.G."/>
            <person name="Nolan M."/>
            <person name="Ohm R.A."/>
            <person name="Patyshakuliyeva A."/>
            <person name="Rokas A."/>
            <person name="Ruiz-Duenas F.J."/>
            <person name="Sabat G."/>
            <person name="Salamov A."/>
            <person name="Samejima M."/>
            <person name="Schmutz J."/>
            <person name="Slot J.C."/>
            <person name="St John F."/>
            <person name="Stenlid J."/>
            <person name="Sun H."/>
            <person name="Sun S."/>
            <person name="Syed K."/>
            <person name="Tsang A."/>
            <person name="Wiebenga A."/>
            <person name="Young D."/>
            <person name="Pisabarro A."/>
            <person name="Eastwood D.C."/>
            <person name="Martin F."/>
            <person name="Cullen D."/>
            <person name="Grigoriev I.V."/>
            <person name="Hibbett D.S."/>
        </authorList>
    </citation>
    <scope>NUCLEOTIDE SEQUENCE [LARGE SCALE GENOMIC DNA]</scope>
    <source>
        <strain evidence="14 15">MD-104</strain>
    </source>
</reference>